<evidence type="ECO:0000313" key="1">
    <source>
        <dbReference type="EMBL" id="RHD74035.1"/>
    </source>
</evidence>
<organism evidence="1 2">
    <name type="scientific">Parabacteroides distasonis</name>
    <dbReference type="NCBI Taxonomy" id="823"/>
    <lineage>
        <taxon>Bacteria</taxon>
        <taxon>Pseudomonadati</taxon>
        <taxon>Bacteroidota</taxon>
        <taxon>Bacteroidia</taxon>
        <taxon>Bacteroidales</taxon>
        <taxon>Tannerellaceae</taxon>
        <taxon>Parabacteroides</taxon>
    </lineage>
</organism>
<accession>A0A3R6FL95</accession>
<proteinExistence type="predicted"/>
<protein>
    <submittedName>
        <fullName evidence="1">Uncharacterized protein</fullName>
    </submittedName>
</protein>
<dbReference type="AlphaFoldDB" id="A0A3R6FL95"/>
<comment type="caution">
    <text evidence="1">The sequence shown here is derived from an EMBL/GenBank/DDBJ whole genome shotgun (WGS) entry which is preliminary data.</text>
</comment>
<dbReference type="RefSeq" id="WP_008780384.1">
    <property type="nucleotide sequence ID" value="NZ_CP103148.1"/>
</dbReference>
<sequence>MYSSKRISKFYQIRGQWDSVDKSFVDYVNSGMALVQSEKRFFDAKSEDELCGDKAIDVMFLEKAFLNGGLIYLFSQLEYYLHFAKREISRLLGKEDNTKFTRNIIKNEVKHIFSFRRETIDSIPSLNEKWKVILLYRDIRNVFVHDNGITDKPEVFYNIIFNNRISSLVTCILSYYQRTEICITKDFVLQVCKDITLFFNELLDHFDTRC</sequence>
<gene>
    <name evidence="1" type="ORF">DW782_12975</name>
</gene>
<name>A0A3R6FL95_PARDI</name>
<dbReference type="Proteomes" id="UP000284660">
    <property type="component" value="Unassembled WGS sequence"/>
</dbReference>
<evidence type="ECO:0000313" key="2">
    <source>
        <dbReference type="Proteomes" id="UP000284660"/>
    </source>
</evidence>
<reference evidence="1 2" key="1">
    <citation type="submission" date="2018-08" db="EMBL/GenBank/DDBJ databases">
        <title>A genome reference for cultivated species of the human gut microbiota.</title>
        <authorList>
            <person name="Zou Y."/>
            <person name="Xue W."/>
            <person name="Luo G."/>
        </authorList>
    </citation>
    <scope>NUCLEOTIDE SEQUENCE [LARGE SCALE GENOMIC DNA]</scope>
    <source>
        <strain evidence="1 2">AM30-4</strain>
    </source>
</reference>
<dbReference type="EMBL" id="QSJN01000007">
    <property type="protein sequence ID" value="RHD74035.1"/>
    <property type="molecule type" value="Genomic_DNA"/>
</dbReference>